<name>A0A1I4A0U2_9PROT</name>
<dbReference type="SUPFAM" id="SSF47413">
    <property type="entry name" value="lambda repressor-like DNA-binding domains"/>
    <property type="match status" value="1"/>
</dbReference>
<evidence type="ECO:0000256" key="2">
    <source>
        <dbReference type="SAM" id="MobiDB-lite"/>
    </source>
</evidence>
<dbReference type="InterPro" id="IPR011051">
    <property type="entry name" value="RmlC_Cupin_sf"/>
</dbReference>
<evidence type="ECO:0000313" key="4">
    <source>
        <dbReference type="EMBL" id="SFK49965.1"/>
    </source>
</evidence>
<keyword evidence="5" id="KW-1185">Reference proteome</keyword>
<dbReference type="PANTHER" id="PTHR46797">
    <property type="entry name" value="HTH-TYPE TRANSCRIPTIONAL REGULATOR"/>
    <property type="match status" value="1"/>
</dbReference>
<dbReference type="InterPro" id="IPR010982">
    <property type="entry name" value="Lambda_DNA-bd_dom_sf"/>
</dbReference>
<dbReference type="OrthoDB" id="189170at2"/>
<keyword evidence="1" id="KW-0238">DNA-binding</keyword>
<gene>
    <name evidence="4" type="ORF">SAMN02745775_10347</name>
</gene>
<reference evidence="4 5" key="1">
    <citation type="submission" date="2016-10" db="EMBL/GenBank/DDBJ databases">
        <authorList>
            <person name="de Groot N.N."/>
        </authorList>
    </citation>
    <scope>NUCLEOTIDE SEQUENCE [LARGE SCALE GENOMIC DNA]</scope>
    <source>
        <strain evidence="4 5">DSM 19981</strain>
    </source>
</reference>
<feature type="domain" description="HTH cro/C1-type" evidence="3">
    <location>
        <begin position="30"/>
        <end position="84"/>
    </location>
</feature>
<dbReference type="AlphaFoldDB" id="A0A1I4A0U2"/>
<dbReference type="PANTHER" id="PTHR46797:SF10">
    <property type="entry name" value="BLR1115 PROTEIN"/>
    <property type="match status" value="1"/>
</dbReference>
<accession>A0A1I4A0U2</accession>
<dbReference type="Gene3D" id="1.10.260.40">
    <property type="entry name" value="lambda repressor-like DNA-binding domains"/>
    <property type="match status" value="1"/>
</dbReference>
<dbReference type="GO" id="GO:0005829">
    <property type="term" value="C:cytosol"/>
    <property type="evidence" value="ECO:0007669"/>
    <property type="project" value="TreeGrafter"/>
</dbReference>
<dbReference type="CDD" id="cd00093">
    <property type="entry name" value="HTH_XRE"/>
    <property type="match status" value="1"/>
</dbReference>
<dbReference type="PROSITE" id="PS50943">
    <property type="entry name" value="HTH_CROC1"/>
    <property type="match status" value="1"/>
</dbReference>
<evidence type="ECO:0000259" key="3">
    <source>
        <dbReference type="PROSITE" id="PS50943"/>
    </source>
</evidence>
<dbReference type="EMBL" id="FOSQ01000003">
    <property type="protein sequence ID" value="SFK49965.1"/>
    <property type="molecule type" value="Genomic_DNA"/>
</dbReference>
<dbReference type="Pfam" id="PF01381">
    <property type="entry name" value="HTH_3"/>
    <property type="match status" value="1"/>
</dbReference>
<feature type="region of interest" description="Disordered" evidence="2">
    <location>
        <begin position="1"/>
        <end position="21"/>
    </location>
</feature>
<dbReference type="SMART" id="SM00530">
    <property type="entry name" value="HTH_XRE"/>
    <property type="match status" value="1"/>
</dbReference>
<evidence type="ECO:0000256" key="1">
    <source>
        <dbReference type="ARBA" id="ARBA00023125"/>
    </source>
</evidence>
<dbReference type="InterPro" id="IPR001387">
    <property type="entry name" value="Cro/C1-type_HTH"/>
</dbReference>
<protein>
    <submittedName>
        <fullName evidence="4">Helix-turn-helix</fullName>
    </submittedName>
</protein>
<dbReference type="InterPro" id="IPR050807">
    <property type="entry name" value="TransReg_Diox_bact_type"/>
</dbReference>
<dbReference type="GO" id="GO:0003677">
    <property type="term" value="F:DNA binding"/>
    <property type="evidence" value="ECO:0007669"/>
    <property type="project" value="UniProtKB-KW"/>
</dbReference>
<dbReference type="SUPFAM" id="SSF51182">
    <property type="entry name" value="RmlC-like cupins"/>
    <property type="match status" value="1"/>
</dbReference>
<dbReference type="CDD" id="cd02209">
    <property type="entry name" value="cupin_XRE_C"/>
    <property type="match status" value="1"/>
</dbReference>
<dbReference type="GO" id="GO:0003700">
    <property type="term" value="F:DNA-binding transcription factor activity"/>
    <property type="evidence" value="ECO:0007669"/>
    <property type="project" value="TreeGrafter"/>
</dbReference>
<evidence type="ECO:0000313" key="5">
    <source>
        <dbReference type="Proteomes" id="UP000199473"/>
    </source>
</evidence>
<dbReference type="Proteomes" id="UP000199473">
    <property type="component" value="Unassembled WGS sequence"/>
</dbReference>
<dbReference type="InterPro" id="IPR014710">
    <property type="entry name" value="RmlC-like_jellyroll"/>
</dbReference>
<proteinExistence type="predicted"/>
<organism evidence="4 5">
    <name type="scientific">Falsiroseomonas stagni DSM 19981</name>
    <dbReference type="NCBI Taxonomy" id="1123062"/>
    <lineage>
        <taxon>Bacteria</taxon>
        <taxon>Pseudomonadati</taxon>
        <taxon>Pseudomonadota</taxon>
        <taxon>Alphaproteobacteria</taxon>
        <taxon>Acetobacterales</taxon>
        <taxon>Roseomonadaceae</taxon>
        <taxon>Falsiroseomonas</taxon>
    </lineage>
</organism>
<sequence>MQDDPAAAQQPDFTVPQQPDDAARRLAERLRLEREARGWSIAELAARSGVSRAMISKVERAEASPTAALLGRLSGPFGLTLSALLARAEAAPAGGVVARAAEQARWRDPGTGYLRRQLSPPGADPELVRVELPPGARVPYPAESYTLLRGQCVWLLEGTLLFHEGRVTHRLEPGDCLALGPPADCAYENPSATQPCLYVVALARR</sequence>
<dbReference type="STRING" id="1123062.SAMN02745775_10347"/>
<dbReference type="Gene3D" id="2.60.120.10">
    <property type="entry name" value="Jelly Rolls"/>
    <property type="match status" value="1"/>
</dbReference>